<dbReference type="Pfam" id="PF00005">
    <property type="entry name" value="ABC_tran"/>
    <property type="match status" value="1"/>
</dbReference>
<dbReference type="Proteomes" id="UP000183508">
    <property type="component" value="Unassembled WGS sequence"/>
</dbReference>
<dbReference type="AlphaFoldDB" id="A0A1I7JNN1"/>
<gene>
    <name evidence="12" type="ORF">SAMN05421543_1119</name>
</gene>
<dbReference type="InterPro" id="IPR027417">
    <property type="entry name" value="P-loop_NTPase"/>
</dbReference>
<evidence type="ECO:0000256" key="2">
    <source>
        <dbReference type="ARBA" id="ARBA00022448"/>
    </source>
</evidence>
<dbReference type="GO" id="GO:0034775">
    <property type="term" value="P:glutathione transmembrane transport"/>
    <property type="evidence" value="ECO:0007669"/>
    <property type="project" value="InterPro"/>
</dbReference>
<dbReference type="InterPro" id="IPR017871">
    <property type="entry name" value="ABC_transporter-like_CS"/>
</dbReference>
<dbReference type="Pfam" id="PF00664">
    <property type="entry name" value="ABC_membrane"/>
    <property type="match status" value="1"/>
</dbReference>
<keyword evidence="2" id="KW-0813">Transport</keyword>
<evidence type="ECO:0000256" key="4">
    <source>
        <dbReference type="ARBA" id="ARBA00022692"/>
    </source>
</evidence>
<dbReference type="PANTHER" id="PTHR43394">
    <property type="entry name" value="ATP-DEPENDENT PERMEASE MDL1, MITOCHONDRIAL"/>
    <property type="match status" value="1"/>
</dbReference>
<evidence type="ECO:0000256" key="3">
    <source>
        <dbReference type="ARBA" id="ARBA00022475"/>
    </source>
</evidence>
<dbReference type="InterPro" id="IPR011527">
    <property type="entry name" value="ABC1_TM_dom"/>
</dbReference>
<dbReference type="InterPro" id="IPR003439">
    <property type="entry name" value="ABC_transporter-like_ATP-bd"/>
</dbReference>
<dbReference type="Gene3D" id="3.40.50.300">
    <property type="entry name" value="P-loop containing nucleotide triphosphate hydrolases"/>
    <property type="match status" value="1"/>
</dbReference>
<evidence type="ECO:0000259" key="11">
    <source>
        <dbReference type="PROSITE" id="PS50929"/>
    </source>
</evidence>
<dbReference type="OrthoDB" id="1240423at2"/>
<dbReference type="InterPro" id="IPR003593">
    <property type="entry name" value="AAA+_ATPase"/>
</dbReference>
<dbReference type="InterPro" id="IPR036640">
    <property type="entry name" value="ABC1_TM_sf"/>
</dbReference>
<keyword evidence="4 9" id="KW-0812">Transmembrane</keyword>
<keyword evidence="8 9" id="KW-0472">Membrane</keyword>
<dbReference type="GO" id="GO:0005524">
    <property type="term" value="F:ATP binding"/>
    <property type="evidence" value="ECO:0007669"/>
    <property type="project" value="UniProtKB-KW"/>
</dbReference>
<evidence type="ECO:0000256" key="5">
    <source>
        <dbReference type="ARBA" id="ARBA00022741"/>
    </source>
</evidence>
<dbReference type="EMBL" id="FPBV01000011">
    <property type="protein sequence ID" value="SFU86785.1"/>
    <property type="molecule type" value="Genomic_DNA"/>
</dbReference>
<dbReference type="PROSITE" id="PS50893">
    <property type="entry name" value="ABC_TRANSPORTER_2"/>
    <property type="match status" value="1"/>
</dbReference>
<dbReference type="RefSeq" id="WP_074952675.1">
    <property type="nucleotide sequence ID" value="NZ_FPBV01000011.1"/>
</dbReference>
<keyword evidence="3" id="KW-1003">Cell membrane</keyword>
<dbReference type="STRING" id="392015.SAMN05421543_1119"/>
<evidence type="ECO:0000313" key="12">
    <source>
        <dbReference type="EMBL" id="SFU86785.1"/>
    </source>
</evidence>
<evidence type="ECO:0000256" key="9">
    <source>
        <dbReference type="SAM" id="Phobius"/>
    </source>
</evidence>
<dbReference type="GO" id="GO:0005886">
    <property type="term" value="C:plasma membrane"/>
    <property type="evidence" value="ECO:0007669"/>
    <property type="project" value="UniProtKB-SubCell"/>
</dbReference>
<dbReference type="PROSITE" id="PS00211">
    <property type="entry name" value="ABC_TRANSPORTER_1"/>
    <property type="match status" value="1"/>
</dbReference>
<dbReference type="Gene3D" id="1.20.1560.10">
    <property type="entry name" value="ABC transporter type 1, transmembrane domain"/>
    <property type="match status" value="1"/>
</dbReference>
<sequence length="624" mass="68779">MRVWAWLLRFLWPYKGRLALALGMSLSATLSSVGMLGTSGYLISKAALHPATILLLWVPVVGVRFFGLSRAACRYLERLFSHDLTFRVLSRIRQDVFEKVEPVAIPLLQRFRIGDVFQRIVADVDTLQDLYIRALAPPLTACLTVLAVAGGLAFWGWTLSIPFLACALVCGMLIPMLAYRLGRRSGRGLPEARSALTEQVLGILSGMADLLAYGRQDEAVRRFHQAQERLTEREARHERVGAWVDGLFLWSMHASVWVVLWVAMERVWAHRLDGVLLAALVLMVQASLETLAPLPGALQNLGRVSAAGRRLFDLMPAQMDASTREDATAARIGLPGTARTGLHATAQTGLPGTARTGLSGAMAQVPSPTAAAVAEGPPRLDLRIHNLGVRYASLGPWALRHVDLELGPGRHIAIVGESGAGKSTLLKVLLRLVLPASGAITIGGMDLYDVPEPLLRRWITVVPQQTYLFNATLLDNLRLAREDATADEVKEAVRLAQLEETVARLPDGVHTQLGDLGMRLSGGERQRLALARALLTNAPIVLLDEPTSHLDAITEQAFMEQLLYALRHRSLLMVTHRLVGLERMDEILVLRHGTIVERGSHEALLRQRGWYHDMWTLHQAMVRM</sequence>
<dbReference type="InterPro" id="IPR039421">
    <property type="entry name" value="Type_1_exporter"/>
</dbReference>
<organism evidence="12 13">
    <name type="scientific">Alicyclobacillus macrosporangiidus</name>
    <dbReference type="NCBI Taxonomy" id="392015"/>
    <lineage>
        <taxon>Bacteria</taxon>
        <taxon>Bacillati</taxon>
        <taxon>Bacillota</taxon>
        <taxon>Bacilli</taxon>
        <taxon>Bacillales</taxon>
        <taxon>Alicyclobacillaceae</taxon>
        <taxon>Alicyclobacillus</taxon>
    </lineage>
</organism>
<dbReference type="SUPFAM" id="SSF90123">
    <property type="entry name" value="ABC transporter transmembrane region"/>
    <property type="match status" value="1"/>
</dbReference>
<dbReference type="NCBIfam" id="TIGR02868">
    <property type="entry name" value="CydC"/>
    <property type="match status" value="1"/>
</dbReference>
<dbReference type="GO" id="GO:0045454">
    <property type="term" value="P:cell redox homeostasis"/>
    <property type="evidence" value="ECO:0007669"/>
    <property type="project" value="InterPro"/>
</dbReference>
<feature type="transmembrane region" description="Helical" evidence="9">
    <location>
        <begin position="47"/>
        <end position="68"/>
    </location>
</feature>
<keyword evidence="6 12" id="KW-0067">ATP-binding</keyword>
<keyword evidence="13" id="KW-1185">Reference proteome</keyword>
<dbReference type="GO" id="GO:0015421">
    <property type="term" value="F:ABC-type oligopeptide transporter activity"/>
    <property type="evidence" value="ECO:0007669"/>
    <property type="project" value="TreeGrafter"/>
</dbReference>
<dbReference type="InterPro" id="IPR014223">
    <property type="entry name" value="ABC_CydC/D"/>
</dbReference>
<name>A0A1I7JNN1_9BACL</name>
<evidence type="ECO:0000256" key="7">
    <source>
        <dbReference type="ARBA" id="ARBA00022989"/>
    </source>
</evidence>
<keyword evidence="5" id="KW-0547">Nucleotide-binding</keyword>
<feature type="domain" description="ABC transporter" evidence="10">
    <location>
        <begin position="382"/>
        <end position="617"/>
    </location>
</feature>
<dbReference type="GO" id="GO:0016887">
    <property type="term" value="F:ATP hydrolysis activity"/>
    <property type="evidence" value="ECO:0007669"/>
    <property type="project" value="InterPro"/>
</dbReference>
<dbReference type="SUPFAM" id="SSF52540">
    <property type="entry name" value="P-loop containing nucleoside triphosphate hydrolases"/>
    <property type="match status" value="1"/>
</dbReference>
<evidence type="ECO:0000313" key="13">
    <source>
        <dbReference type="Proteomes" id="UP000183508"/>
    </source>
</evidence>
<proteinExistence type="predicted"/>
<evidence type="ECO:0000256" key="8">
    <source>
        <dbReference type="ARBA" id="ARBA00023136"/>
    </source>
</evidence>
<comment type="subcellular location">
    <subcellularLocation>
        <location evidence="1">Cell membrane</location>
        <topology evidence="1">Multi-pass membrane protein</topology>
    </subcellularLocation>
</comment>
<feature type="transmembrane region" description="Helical" evidence="9">
    <location>
        <begin position="242"/>
        <end position="263"/>
    </location>
</feature>
<dbReference type="PANTHER" id="PTHR43394:SF1">
    <property type="entry name" value="ATP-BINDING CASSETTE SUB-FAMILY B MEMBER 10, MITOCHONDRIAL"/>
    <property type="match status" value="1"/>
</dbReference>
<feature type="transmembrane region" description="Helical" evidence="9">
    <location>
        <begin position="161"/>
        <end position="179"/>
    </location>
</feature>
<dbReference type="FunFam" id="3.40.50.300:FF:000221">
    <property type="entry name" value="Multidrug ABC transporter ATP-binding protein"/>
    <property type="match status" value="1"/>
</dbReference>
<evidence type="ECO:0000256" key="6">
    <source>
        <dbReference type="ARBA" id="ARBA00022840"/>
    </source>
</evidence>
<accession>A0A1I7JNN1</accession>
<protein>
    <submittedName>
        <fullName evidence="12">ATP-binding cassette, subfamily C, CydC</fullName>
    </submittedName>
</protein>
<evidence type="ECO:0000259" key="10">
    <source>
        <dbReference type="PROSITE" id="PS50893"/>
    </source>
</evidence>
<reference evidence="13" key="1">
    <citation type="submission" date="2016-10" db="EMBL/GenBank/DDBJ databases">
        <authorList>
            <person name="Varghese N."/>
        </authorList>
    </citation>
    <scope>NUCLEOTIDE SEQUENCE [LARGE SCALE GENOMIC DNA]</scope>
    <source>
        <strain evidence="13">DSM 17980</strain>
    </source>
</reference>
<feature type="domain" description="ABC transmembrane type-1" evidence="11">
    <location>
        <begin position="19"/>
        <end position="303"/>
    </location>
</feature>
<keyword evidence="7 9" id="KW-1133">Transmembrane helix</keyword>
<feature type="transmembrane region" description="Helical" evidence="9">
    <location>
        <begin position="135"/>
        <end position="155"/>
    </location>
</feature>
<dbReference type="SMART" id="SM00382">
    <property type="entry name" value="AAA"/>
    <property type="match status" value="1"/>
</dbReference>
<dbReference type="PROSITE" id="PS50929">
    <property type="entry name" value="ABC_TM1F"/>
    <property type="match status" value="1"/>
</dbReference>
<evidence type="ECO:0000256" key="1">
    <source>
        <dbReference type="ARBA" id="ARBA00004651"/>
    </source>
</evidence>